<dbReference type="EMBL" id="BMAW01009785">
    <property type="protein sequence ID" value="GFT15589.1"/>
    <property type="molecule type" value="Genomic_DNA"/>
</dbReference>
<proteinExistence type="predicted"/>
<dbReference type="PANTHER" id="PTHR41142">
    <property type="entry name" value="SI:DKEY-16J16.4"/>
    <property type="match status" value="1"/>
</dbReference>
<dbReference type="OrthoDB" id="6435011at2759"/>
<feature type="compositionally biased region" description="Basic and acidic residues" evidence="1">
    <location>
        <begin position="96"/>
        <end position="107"/>
    </location>
</feature>
<name>A0A8X6NI84_NEPPI</name>
<feature type="compositionally biased region" description="Polar residues" evidence="1">
    <location>
        <begin position="58"/>
        <end position="69"/>
    </location>
</feature>
<organism evidence="2 3">
    <name type="scientific">Nephila pilipes</name>
    <name type="common">Giant wood spider</name>
    <name type="synonym">Nephila maculata</name>
    <dbReference type="NCBI Taxonomy" id="299642"/>
    <lineage>
        <taxon>Eukaryota</taxon>
        <taxon>Metazoa</taxon>
        <taxon>Ecdysozoa</taxon>
        <taxon>Arthropoda</taxon>
        <taxon>Chelicerata</taxon>
        <taxon>Arachnida</taxon>
        <taxon>Araneae</taxon>
        <taxon>Araneomorphae</taxon>
        <taxon>Entelegynae</taxon>
        <taxon>Araneoidea</taxon>
        <taxon>Nephilidae</taxon>
        <taxon>Nephila</taxon>
    </lineage>
</organism>
<evidence type="ECO:0000313" key="2">
    <source>
        <dbReference type="EMBL" id="GFT15589.1"/>
    </source>
</evidence>
<dbReference type="Proteomes" id="UP000887013">
    <property type="component" value="Unassembled WGS sequence"/>
</dbReference>
<comment type="caution">
    <text evidence="2">The sequence shown here is derived from an EMBL/GenBank/DDBJ whole genome shotgun (WGS) entry which is preliminary data.</text>
</comment>
<feature type="compositionally biased region" description="Basic residues" evidence="1">
    <location>
        <begin position="1"/>
        <end position="10"/>
    </location>
</feature>
<feature type="region of interest" description="Disordered" evidence="1">
    <location>
        <begin position="1"/>
        <end position="107"/>
    </location>
</feature>
<evidence type="ECO:0000256" key="1">
    <source>
        <dbReference type="SAM" id="MobiDB-lite"/>
    </source>
</evidence>
<sequence length="255" mass="28383">MLRYLTHKLKTQSLNEADSYPSKNDDDHDSGTESDDEGADAEELEKYMDDSLHCDGSSAPSDRASSTLDTITDTTTEGGGGQGCSPNLLDSALPSDSDHTFDHHSSEEELEVINCGTIAKYPEKRKWSQANTRLSLGSGSSDEEVRDLICSTPPRPSPLTSCALCRPGKDIDAHSSPQRPPPPVQISSSIDRLWTSKKCSRIEGRDLRKPMSLVESRTSYTRMFRTCVDFESVYPQVIFTDYALKNYFWNKLNEE</sequence>
<feature type="compositionally biased region" description="Acidic residues" evidence="1">
    <location>
        <begin position="32"/>
        <end position="43"/>
    </location>
</feature>
<evidence type="ECO:0000313" key="3">
    <source>
        <dbReference type="Proteomes" id="UP000887013"/>
    </source>
</evidence>
<accession>A0A8X6NI84</accession>
<reference evidence="2" key="1">
    <citation type="submission" date="2020-08" db="EMBL/GenBank/DDBJ databases">
        <title>Multicomponent nature underlies the extraordinary mechanical properties of spider dragline silk.</title>
        <authorList>
            <person name="Kono N."/>
            <person name="Nakamura H."/>
            <person name="Mori M."/>
            <person name="Yoshida Y."/>
            <person name="Ohtoshi R."/>
            <person name="Malay A.D."/>
            <person name="Moran D.A.P."/>
            <person name="Tomita M."/>
            <person name="Numata K."/>
            <person name="Arakawa K."/>
        </authorList>
    </citation>
    <scope>NUCLEOTIDE SEQUENCE</scope>
</reference>
<gene>
    <name evidence="2" type="primary">AVEN_136611_1</name>
    <name evidence="2" type="ORF">NPIL_250131</name>
</gene>
<feature type="compositionally biased region" description="Basic and acidic residues" evidence="1">
    <location>
        <begin position="44"/>
        <end position="53"/>
    </location>
</feature>
<dbReference type="PANTHER" id="PTHR41142:SF1">
    <property type="entry name" value="SI:DKEY-16J16.4"/>
    <property type="match status" value="1"/>
</dbReference>
<protein>
    <submittedName>
        <fullName evidence="2">Uncharacterized protein</fullName>
    </submittedName>
</protein>
<dbReference type="AlphaFoldDB" id="A0A8X6NI84"/>
<keyword evidence="3" id="KW-1185">Reference proteome</keyword>